<accession>A0A7T5UFC5</accession>
<evidence type="ECO:0000313" key="2">
    <source>
        <dbReference type="Proteomes" id="UP000595896"/>
    </source>
</evidence>
<dbReference type="KEGG" id="vg:77948133"/>
<dbReference type="Proteomes" id="UP000595896">
    <property type="component" value="Segment"/>
</dbReference>
<evidence type="ECO:0000313" key="1">
    <source>
        <dbReference type="EMBL" id="QQG33626.1"/>
    </source>
</evidence>
<organism evidence="1 2">
    <name type="scientific">Cronobacter phage A24</name>
    <dbReference type="NCBI Taxonomy" id="2795745"/>
    <lineage>
        <taxon>Viruses</taxon>
        <taxon>Duplodnaviria</taxon>
        <taxon>Heunggongvirae</taxon>
        <taxon>Uroviricota</taxon>
        <taxon>Caudoviricetes</taxon>
        <taxon>Grimontviridae</taxon>
        <taxon>Crifsvirus</taxon>
        <taxon>Crifsvirus A24</taxon>
    </lineage>
</organism>
<protein>
    <submittedName>
        <fullName evidence="1">NUDIX domain-containing protein</fullName>
    </submittedName>
</protein>
<dbReference type="EMBL" id="MW343794">
    <property type="protein sequence ID" value="QQG33626.1"/>
    <property type="molecule type" value="Genomic_DNA"/>
</dbReference>
<proteinExistence type="predicted"/>
<sequence>MPLKKGKSKQAISDNIATEIKSGKSKNQAVAIAMSKAGKSKKVKKGAIPIFKKK</sequence>
<reference evidence="1 2" key="1">
    <citation type="submission" date="2020-12" db="EMBL/GenBank/DDBJ databases">
        <authorList>
            <person name="Luo D."/>
            <person name="Li C."/>
            <person name="Zeng H."/>
        </authorList>
    </citation>
    <scope>NUCLEOTIDE SEQUENCE [LARGE SCALE GENOMIC DNA]</scope>
</reference>
<dbReference type="RefSeq" id="YP_010671874.1">
    <property type="nucleotide sequence ID" value="NC_070973.1"/>
</dbReference>
<keyword evidence="2" id="KW-1185">Reference proteome</keyword>
<name>A0A7T5UFC5_9CAUD</name>
<dbReference type="GeneID" id="77948133"/>